<dbReference type="Proteomes" id="UP000295244">
    <property type="component" value="Unassembled WGS sequence"/>
</dbReference>
<feature type="transmembrane region" description="Helical" evidence="8">
    <location>
        <begin position="67"/>
        <end position="84"/>
    </location>
</feature>
<dbReference type="GO" id="GO:0033214">
    <property type="term" value="P:siderophore-iron import into cell"/>
    <property type="evidence" value="ECO:0007669"/>
    <property type="project" value="TreeGrafter"/>
</dbReference>
<keyword evidence="3" id="KW-0813">Transport</keyword>
<evidence type="ECO:0000256" key="1">
    <source>
        <dbReference type="ARBA" id="ARBA00004651"/>
    </source>
</evidence>
<comment type="subcellular location">
    <subcellularLocation>
        <location evidence="1">Cell membrane</location>
        <topology evidence="1">Multi-pass membrane protein</topology>
    </subcellularLocation>
</comment>
<keyword evidence="7 8" id="KW-0472">Membrane</keyword>
<comment type="similarity">
    <text evidence="2">Belongs to the binding-protein-dependent transport system permease family. FecCD subfamily.</text>
</comment>
<evidence type="ECO:0000256" key="3">
    <source>
        <dbReference type="ARBA" id="ARBA00022448"/>
    </source>
</evidence>
<accession>A0A4R1BQX4</accession>
<feature type="transmembrane region" description="Helical" evidence="8">
    <location>
        <begin position="313"/>
        <end position="332"/>
    </location>
</feature>
<feature type="transmembrane region" description="Helical" evidence="8">
    <location>
        <begin position="122"/>
        <end position="142"/>
    </location>
</feature>
<sequence length="342" mass="34291">MIARAALFPLLTVALVAAVLLNVGLGAVGIGPLEVVAILAGGAGLDLGVPYTEQQAAVLWGIRLPRVALGALVGGGLAVAGAALQGIFRNPLAEPGIIGVSSGAALGAVAAIVFGIAAFGGLALPFFAFGGGLLATLTVYAFARHGGRTEVVTLILTGIAVNAVAGAGTGLLTTMATDAQLRNIVFWTLGSLGGATWPAVLTVLPFVGAGAFLAARRGRELNLMVLGESEAQHLGVSTERVRLALIALAALITGAAVSVSGIIGFVGLVVPHLIRLLSGPDHRTLLPASVLGGAALLLLADLAARTLVIPAELPLGVVTAFVGGPFFLWLLHRTRKQHGGWG</sequence>
<dbReference type="Gene3D" id="1.10.3470.10">
    <property type="entry name" value="ABC transporter involved in vitamin B12 uptake, BtuC"/>
    <property type="match status" value="1"/>
</dbReference>
<evidence type="ECO:0000256" key="2">
    <source>
        <dbReference type="ARBA" id="ARBA00007935"/>
    </source>
</evidence>
<feature type="transmembrane region" description="Helical" evidence="8">
    <location>
        <begin position="286"/>
        <end position="304"/>
    </location>
</feature>
<keyword evidence="6 8" id="KW-1133">Transmembrane helix</keyword>
<keyword evidence="4" id="KW-1003">Cell membrane</keyword>
<dbReference type="FunFam" id="1.10.3470.10:FF:000001">
    <property type="entry name" value="Vitamin B12 ABC transporter permease BtuC"/>
    <property type="match status" value="1"/>
</dbReference>
<protein>
    <submittedName>
        <fullName evidence="9">Iron ABC transporter permease</fullName>
    </submittedName>
</protein>
<feature type="transmembrane region" description="Helical" evidence="8">
    <location>
        <begin position="154"/>
        <end position="175"/>
    </location>
</feature>
<keyword evidence="10" id="KW-1185">Reference proteome</keyword>
<dbReference type="OrthoDB" id="9782305at2"/>
<dbReference type="GO" id="GO:0005886">
    <property type="term" value="C:plasma membrane"/>
    <property type="evidence" value="ECO:0007669"/>
    <property type="project" value="UniProtKB-SubCell"/>
</dbReference>
<dbReference type="GO" id="GO:0022857">
    <property type="term" value="F:transmembrane transporter activity"/>
    <property type="evidence" value="ECO:0007669"/>
    <property type="project" value="InterPro"/>
</dbReference>
<keyword evidence="5 8" id="KW-0812">Transmembrane</keyword>
<evidence type="ECO:0000256" key="7">
    <source>
        <dbReference type="ARBA" id="ARBA00023136"/>
    </source>
</evidence>
<dbReference type="CDD" id="cd06550">
    <property type="entry name" value="TM_ABC_iron-siderophores_like"/>
    <property type="match status" value="1"/>
</dbReference>
<organism evidence="9 10">
    <name type="scientific">Rubrobacter taiwanensis</name>
    <dbReference type="NCBI Taxonomy" id="185139"/>
    <lineage>
        <taxon>Bacteria</taxon>
        <taxon>Bacillati</taxon>
        <taxon>Actinomycetota</taxon>
        <taxon>Rubrobacteria</taxon>
        <taxon>Rubrobacterales</taxon>
        <taxon>Rubrobacteraceae</taxon>
        <taxon>Rubrobacter</taxon>
    </lineage>
</organism>
<proteinExistence type="inferred from homology"/>
<dbReference type="EMBL" id="SKBU01000006">
    <property type="protein sequence ID" value="TCJ20124.1"/>
    <property type="molecule type" value="Genomic_DNA"/>
</dbReference>
<feature type="transmembrane region" description="Helical" evidence="8">
    <location>
        <begin position="96"/>
        <end position="116"/>
    </location>
</feature>
<dbReference type="PANTHER" id="PTHR30472">
    <property type="entry name" value="FERRIC ENTEROBACTIN TRANSPORT SYSTEM PERMEASE PROTEIN"/>
    <property type="match status" value="1"/>
</dbReference>
<feature type="transmembrane region" description="Helical" evidence="8">
    <location>
        <begin position="195"/>
        <end position="215"/>
    </location>
</feature>
<evidence type="ECO:0000256" key="8">
    <source>
        <dbReference type="SAM" id="Phobius"/>
    </source>
</evidence>
<dbReference type="AlphaFoldDB" id="A0A4R1BQX4"/>
<evidence type="ECO:0000256" key="6">
    <source>
        <dbReference type="ARBA" id="ARBA00022989"/>
    </source>
</evidence>
<dbReference type="PANTHER" id="PTHR30472:SF25">
    <property type="entry name" value="ABC TRANSPORTER PERMEASE PROTEIN MJ0876-RELATED"/>
    <property type="match status" value="1"/>
</dbReference>
<dbReference type="Pfam" id="PF01032">
    <property type="entry name" value="FecCD"/>
    <property type="match status" value="1"/>
</dbReference>
<feature type="transmembrane region" description="Helical" evidence="8">
    <location>
        <begin position="243"/>
        <end position="274"/>
    </location>
</feature>
<comment type="caution">
    <text evidence="9">The sequence shown here is derived from an EMBL/GenBank/DDBJ whole genome shotgun (WGS) entry which is preliminary data.</text>
</comment>
<evidence type="ECO:0000256" key="4">
    <source>
        <dbReference type="ARBA" id="ARBA00022475"/>
    </source>
</evidence>
<evidence type="ECO:0000313" key="9">
    <source>
        <dbReference type="EMBL" id="TCJ20124.1"/>
    </source>
</evidence>
<dbReference type="InterPro" id="IPR000522">
    <property type="entry name" value="ABC_transptr_permease_BtuC"/>
</dbReference>
<reference evidence="9 10" key="1">
    <citation type="submission" date="2019-03" db="EMBL/GenBank/DDBJ databases">
        <title>Whole genome sequence of a novel Rubrobacter taiwanensis strain, isolated from Yellowstone National Park.</title>
        <authorList>
            <person name="Freed S."/>
            <person name="Ramaley R.F."/>
            <person name="Kyndt J.A."/>
        </authorList>
    </citation>
    <scope>NUCLEOTIDE SEQUENCE [LARGE SCALE GENOMIC DNA]</scope>
    <source>
        <strain evidence="9 10">Yellowstone</strain>
    </source>
</reference>
<evidence type="ECO:0000256" key="5">
    <source>
        <dbReference type="ARBA" id="ARBA00022692"/>
    </source>
</evidence>
<dbReference type="SUPFAM" id="SSF81345">
    <property type="entry name" value="ABC transporter involved in vitamin B12 uptake, BtuC"/>
    <property type="match status" value="1"/>
</dbReference>
<dbReference type="InterPro" id="IPR037294">
    <property type="entry name" value="ABC_BtuC-like"/>
</dbReference>
<name>A0A4R1BQX4_9ACTN</name>
<evidence type="ECO:0000313" key="10">
    <source>
        <dbReference type="Proteomes" id="UP000295244"/>
    </source>
</evidence>
<gene>
    <name evidence="9" type="ORF">E0L93_03335</name>
</gene>